<dbReference type="eggNOG" id="COG0110">
    <property type="taxonomic scope" value="Bacteria"/>
</dbReference>
<dbReference type="EMBL" id="CP006644">
    <property type="protein sequence ID" value="AHE52345.1"/>
    <property type="molecule type" value="Genomic_DNA"/>
</dbReference>
<evidence type="ECO:0000313" key="1">
    <source>
        <dbReference type="EMBL" id="AHE52345.1"/>
    </source>
</evidence>
<dbReference type="PANTHER" id="PTHR23416:SF78">
    <property type="entry name" value="LIPOPOLYSACCHARIDE BIOSYNTHESIS O-ACETYL TRANSFERASE WBBJ-RELATED"/>
    <property type="match status" value="1"/>
</dbReference>
<dbReference type="PANTHER" id="PTHR23416">
    <property type="entry name" value="SIALIC ACID SYNTHASE-RELATED"/>
    <property type="match status" value="1"/>
</dbReference>
<gene>
    <name evidence="1" type="ORF">NX02_02940</name>
</gene>
<proteinExistence type="predicted"/>
<dbReference type="KEGG" id="ssan:NX02_02940"/>
<dbReference type="AlphaFoldDB" id="W0A9I7"/>
<dbReference type="InterPro" id="IPR011004">
    <property type="entry name" value="Trimer_LpxA-like_sf"/>
</dbReference>
<organism evidence="1 2">
    <name type="scientific">Sphingomonas sanxanigenens DSM 19645 = NX02</name>
    <dbReference type="NCBI Taxonomy" id="1123269"/>
    <lineage>
        <taxon>Bacteria</taxon>
        <taxon>Pseudomonadati</taxon>
        <taxon>Pseudomonadota</taxon>
        <taxon>Alphaproteobacteria</taxon>
        <taxon>Sphingomonadales</taxon>
        <taxon>Sphingomonadaceae</taxon>
        <taxon>Sphingomonas</taxon>
    </lineage>
</organism>
<dbReference type="CDD" id="cd03349">
    <property type="entry name" value="LbH_XAT"/>
    <property type="match status" value="1"/>
</dbReference>
<keyword evidence="2" id="KW-1185">Reference proteome</keyword>
<dbReference type="InterPro" id="IPR001451">
    <property type="entry name" value="Hexapep"/>
</dbReference>
<evidence type="ECO:0008006" key="3">
    <source>
        <dbReference type="Google" id="ProtNLM"/>
    </source>
</evidence>
<accession>W0A9I7</accession>
<name>W0A9I7_9SPHN</name>
<sequence>MVGKAIDKAKLFRWLRDQDENRDLRRFFRERHGIDVGLHSYGCFDRWRMPGPLVIGRYCSFAKTVRVVDANHPLDAITTHPMLYEKRFGVIEQDMIHAEPLVIEDDVWVGHNVVILPGCKFIGRGAVIGAGAIVTANVPAYAIVAGVPAKQIRWRFDAELQAALEASRWWELEPPAIRALLQSDPDVIRNPTAARVAAVLPPRG</sequence>
<dbReference type="SUPFAM" id="SSF51161">
    <property type="entry name" value="Trimeric LpxA-like enzymes"/>
    <property type="match status" value="1"/>
</dbReference>
<evidence type="ECO:0000313" key="2">
    <source>
        <dbReference type="Proteomes" id="UP000018851"/>
    </source>
</evidence>
<dbReference type="Pfam" id="PF00132">
    <property type="entry name" value="Hexapep"/>
    <property type="match status" value="1"/>
</dbReference>
<dbReference type="Proteomes" id="UP000018851">
    <property type="component" value="Chromosome"/>
</dbReference>
<reference evidence="1 2" key="1">
    <citation type="submission" date="2013-07" db="EMBL/GenBank/DDBJ databases">
        <title>Completed genome of Sphingomonas sanxanigenens NX02.</title>
        <authorList>
            <person name="Ma T."/>
            <person name="Huang H."/>
            <person name="Wu M."/>
            <person name="Li X."/>
            <person name="Li G."/>
        </authorList>
    </citation>
    <scope>NUCLEOTIDE SEQUENCE [LARGE SCALE GENOMIC DNA]</scope>
    <source>
        <strain evidence="1 2">NX02</strain>
    </source>
</reference>
<dbReference type="PATRIC" id="fig|1123269.5.peg.568"/>
<dbReference type="Gene3D" id="2.160.10.10">
    <property type="entry name" value="Hexapeptide repeat proteins"/>
    <property type="match status" value="1"/>
</dbReference>
<dbReference type="STRING" id="1123269.NX02_02940"/>
<dbReference type="HOGENOM" id="CLU_051638_5_1_5"/>
<protein>
    <recommendedName>
        <fullName evidence="3">Chloramphenicol acetyltransferase</fullName>
    </recommendedName>
</protein>
<dbReference type="InterPro" id="IPR051159">
    <property type="entry name" value="Hexapeptide_acetyltransf"/>
</dbReference>